<reference evidence="6 7" key="1">
    <citation type="submission" date="2019-10" db="EMBL/GenBank/DDBJ databases">
        <authorList>
            <person name="Blom J."/>
        </authorList>
    </citation>
    <scope>NUCLEOTIDE SEQUENCE [LARGE SCALE GENOMIC DNA]</scope>
    <source>
        <strain evidence="6 7">ES3154-GLU</strain>
    </source>
</reference>
<dbReference type="Gene3D" id="3.40.605.10">
    <property type="entry name" value="Aldehyde Dehydrogenase, Chain A, domain 1"/>
    <property type="match status" value="1"/>
</dbReference>
<accession>A0A6I8M8D7</accession>
<protein>
    <submittedName>
        <fullName evidence="6">Aldehyde dehydrogenase</fullName>
    </submittedName>
</protein>
<dbReference type="SUPFAM" id="SSF53720">
    <property type="entry name" value="ALDH-like"/>
    <property type="match status" value="1"/>
</dbReference>
<evidence type="ECO:0000256" key="2">
    <source>
        <dbReference type="ARBA" id="ARBA00022857"/>
    </source>
</evidence>
<feature type="domain" description="Aldehyde dehydrogenase" evidence="5">
    <location>
        <begin position="3"/>
        <end position="449"/>
    </location>
</feature>
<proteinExistence type="inferred from homology"/>
<evidence type="ECO:0000256" key="1">
    <source>
        <dbReference type="ARBA" id="ARBA00009986"/>
    </source>
</evidence>
<evidence type="ECO:0000256" key="4">
    <source>
        <dbReference type="SAM" id="Coils"/>
    </source>
</evidence>
<dbReference type="InterPro" id="IPR016163">
    <property type="entry name" value="Ald_DH_C"/>
</dbReference>
<dbReference type="GO" id="GO:0008911">
    <property type="term" value="F:lactaldehyde dehydrogenase (NAD+) activity"/>
    <property type="evidence" value="ECO:0007669"/>
    <property type="project" value="TreeGrafter"/>
</dbReference>
<dbReference type="PROSITE" id="PS00070">
    <property type="entry name" value="ALDEHYDE_DEHYDR_CYS"/>
    <property type="match status" value="1"/>
</dbReference>
<keyword evidence="7" id="KW-1185">Reference proteome</keyword>
<name>A0A6I8M8D7_9FUSO</name>
<dbReference type="AlphaFoldDB" id="A0A6I8M8D7"/>
<evidence type="ECO:0000313" key="7">
    <source>
        <dbReference type="Proteomes" id="UP000419017"/>
    </source>
</evidence>
<dbReference type="RefSeq" id="WP_156683100.1">
    <property type="nucleotide sequence ID" value="NZ_CABWIB010000001.1"/>
</dbReference>
<dbReference type="Pfam" id="PF00171">
    <property type="entry name" value="Aldedh"/>
    <property type="match status" value="1"/>
</dbReference>
<dbReference type="InterPro" id="IPR015590">
    <property type="entry name" value="Aldehyde_DH_dom"/>
</dbReference>
<keyword evidence="4" id="KW-0175">Coiled coil</keyword>
<dbReference type="InterPro" id="IPR016162">
    <property type="entry name" value="Ald_DH_N"/>
</dbReference>
<dbReference type="EMBL" id="CABWIB010000001">
    <property type="protein sequence ID" value="VWL85074.1"/>
    <property type="molecule type" value="Genomic_DNA"/>
</dbReference>
<evidence type="ECO:0000313" key="6">
    <source>
        <dbReference type="EMBL" id="VWL85074.1"/>
    </source>
</evidence>
<dbReference type="InterPro" id="IPR051020">
    <property type="entry name" value="ALDH-related_metabolic_enz"/>
</dbReference>
<feature type="coiled-coil region" evidence="4">
    <location>
        <begin position="42"/>
        <end position="72"/>
    </location>
</feature>
<dbReference type="PANTHER" id="PTHR42991">
    <property type="entry name" value="ALDEHYDE DEHYDROGENASE"/>
    <property type="match status" value="1"/>
</dbReference>
<dbReference type="FunFam" id="3.40.309.10:FF:000022">
    <property type="entry name" value="NADP-dependent glyceraldehyde-3-phosphate dehydrogenase"/>
    <property type="match status" value="1"/>
</dbReference>
<keyword evidence="2" id="KW-0521">NADP</keyword>
<dbReference type="InterPro" id="IPR016161">
    <property type="entry name" value="Ald_DH/histidinol_DH"/>
</dbReference>
<dbReference type="Proteomes" id="UP000419017">
    <property type="component" value="Unassembled WGS sequence"/>
</dbReference>
<evidence type="ECO:0000259" key="5">
    <source>
        <dbReference type="Pfam" id="PF00171"/>
    </source>
</evidence>
<gene>
    <name evidence="6" type="ORF">OMES3154_00356</name>
</gene>
<comment type="similarity">
    <text evidence="1">Belongs to the aldehyde dehydrogenase family.</text>
</comment>
<dbReference type="Gene3D" id="3.40.309.10">
    <property type="entry name" value="Aldehyde Dehydrogenase, Chain A, domain 2"/>
    <property type="match status" value="1"/>
</dbReference>
<keyword evidence="3" id="KW-0560">Oxidoreductase</keyword>
<sequence length="454" mass="50392">MENIQIFSPIDNEKLGEVKAMTPSEIDEKIARLNKKFKEYRNESLLKRVEYIKAAIDELEKNEEMLASLLTKEISKKYSDSLDEIRRSIKISRYTIEEALHLEMEAYSGESLGSNQVSLVIREPIGLILAIAPFNYPINLSLTKIIPALIMGNVVLFKPPTSGSLVCTKMVEILNSKLPESVLEIVTGKGSVIGDYIVENKNVKMINFTGSTAVGNRIKKIANTDRLIMELGGKDSAIVLEDANLELAAKEIVSGAFSYSGQRCTAIKRVLVVDSVSEKLTKLIREKVEKLSVGNAYENKDITHLIDKKSSDFVMNLIKDAISKNATLVIGNKNDKNLVYPTVLDNVKSNMDVYTVEPFGPVLPIIHVKDYDEAIKVANESEYGLQSSIFTKDTKLAFEIAKKLEVGTVQINKKTSRGPDNFPFLGIKNSGVNVQGVKYSLLATTNIKSYVMEI</sequence>
<dbReference type="PANTHER" id="PTHR42991:SF1">
    <property type="entry name" value="ALDEHYDE DEHYDROGENASE"/>
    <property type="match status" value="1"/>
</dbReference>
<evidence type="ECO:0000256" key="3">
    <source>
        <dbReference type="ARBA" id="ARBA00023002"/>
    </source>
</evidence>
<organism evidence="6 7">
    <name type="scientific">Oceanivirga miroungae</name>
    <dbReference type="NCBI Taxonomy" id="1130046"/>
    <lineage>
        <taxon>Bacteria</taxon>
        <taxon>Fusobacteriati</taxon>
        <taxon>Fusobacteriota</taxon>
        <taxon>Fusobacteriia</taxon>
        <taxon>Fusobacteriales</taxon>
        <taxon>Leptotrichiaceae</taxon>
        <taxon>Oceanivirga</taxon>
    </lineage>
</organism>
<dbReference type="InterPro" id="IPR016160">
    <property type="entry name" value="Ald_DH_CS_CYS"/>
</dbReference>